<dbReference type="Pfam" id="PF00089">
    <property type="entry name" value="Trypsin"/>
    <property type="match status" value="1"/>
</dbReference>
<dbReference type="FunFam" id="2.40.10.10:FF:000038">
    <property type="entry name" value="Serine protease"/>
    <property type="match status" value="1"/>
</dbReference>
<dbReference type="InterPro" id="IPR018114">
    <property type="entry name" value="TRYPSIN_HIS"/>
</dbReference>
<evidence type="ECO:0000313" key="7">
    <source>
        <dbReference type="EMBL" id="CAL4106036.1"/>
    </source>
</evidence>
<keyword evidence="3" id="KW-1015">Disulfide bond</keyword>
<feature type="compositionally biased region" description="Basic and acidic residues" evidence="4">
    <location>
        <begin position="388"/>
        <end position="409"/>
    </location>
</feature>
<keyword evidence="5" id="KW-0732">Signal</keyword>
<dbReference type="PROSITE" id="PS00134">
    <property type="entry name" value="TRYPSIN_HIS"/>
    <property type="match status" value="1"/>
</dbReference>
<dbReference type="PRINTS" id="PR00722">
    <property type="entry name" value="CHYMOTRYPSIN"/>
</dbReference>
<dbReference type="PANTHER" id="PTHR24258">
    <property type="entry name" value="SERINE PROTEASE-RELATED"/>
    <property type="match status" value="1"/>
</dbReference>
<feature type="region of interest" description="Disordered" evidence="4">
    <location>
        <begin position="377"/>
        <end position="409"/>
    </location>
</feature>
<feature type="compositionally biased region" description="Low complexity" evidence="4">
    <location>
        <begin position="113"/>
        <end position="133"/>
    </location>
</feature>
<feature type="chain" id="PRO_5043315347" description="Peptidase S1 domain-containing protein" evidence="5">
    <location>
        <begin position="22"/>
        <end position="739"/>
    </location>
</feature>
<dbReference type="CDD" id="cd00190">
    <property type="entry name" value="Tryp_SPc"/>
    <property type="match status" value="1"/>
</dbReference>
<dbReference type="GO" id="GO:0006508">
    <property type="term" value="P:proteolysis"/>
    <property type="evidence" value="ECO:0007669"/>
    <property type="project" value="InterPro"/>
</dbReference>
<evidence type="ECO:0000313" key="8">
    <source>
        <dbReference type="Proteomes" id="UP001497623"/>
    </source>
</evidence>
<dbReference type="InterPro" id="IPR001314">
    <property type="entry name" value="Peptidase_S1A"/>
</dbReference>
<feature type="signal peptide" evidence="5">
    <location>
        <begin position="1"/>
        <end position="21"/>
    </location>
</feature>
<evidence type="ECO:0000256" key="3">
    <source>
        <dbReference type="ARBA" id="ARBA00023157"/>
    </source>
</evidence>
<gene>
    <name evidence="7" type="ORF">MNOR_LOCUS18240</name>
</gene>
<proteinExistence type="predicted"/>
<evidence type="ECO:0000259" key="6">
    <source>
        <dbReference type="PROSITE" id="PS50240"/>
    </source>
</evidence>
<organism evidence="7 8">
    <name type="scientific">Meganyctiphanes norvegica</name>
    <name type="common">Northern krill</name>
    <name type="synonym">Thysanopoda norvegica</name>
    <dbReference type="NCBI Taxonomy" id="48144"/>
    <lineage>
        <taxon>Eukaryota</taxon>
        <taxon>Metazoa</taxon>
        <taxon>Ecdysozoa</taxon>
        <taxon>Arthropoda</taxon>
        <taxon>Crustacea</taxon>
        <taxon>Multicrustacea</taxon>
        <taxon>Malacostraca</taxon>
        <taxon>Eumalacostraca</taxon>
        <taxon>Eucarida</taxon>
        <taxon>Euphausiacea</taxon>
        <taxon>Euphausiidae</taxon>
        <taxon>Meganyctiphanes</taxon>
    </lineage>
</organism>
<sequence>MLLKGCLLLPLASLFIVDAQAEDTWSWGTDDGENITTTDLQESQPKDANIIPPVTPDLASTEHLLENGTNVPTGRFFGFKEKLCKLGLGKNCNKNIQPAVQSNHGPVSKPLVPSSSYGPPSSPQSPSSSYTSYDQHQTGQYKPPGKLASLPAVIPLPPKPFHPIKGILNNLGSHFAIIDPSHHKKPYPTVPLPSQVSNTLLPSFVTAATSIHQKPAHNTIKHDYVASQVGIQQSIVQHIHSHTHIHQSLGASSIQTVTLIPPRHTTTIIQPVTVATIHPSVVTSQTVTWTHISQPTFVPSPSQPIPSPPSVGLEVETSFRKPEISLAGKCQCVPESYCELSDVVSYSSPKDISHLLDPRNSNTEILSNATELQEITTKSTTLSTEQLDDAKVKNDTTHNPKTDKESVEKRIHRDIKNYPANLASDRFIKDVQGRIINGYTPGPNGCESNHVCCRNPLYPSISPKFTCGRSNRNGFLGRVKTPHHEEGDTEFGEYPWQAAILKNNENSTNSYVCGGVLIGDLHILTAAHCVDGLNHHNLKVRLGEWDVAQTSEFFQHIDMDVVKINIHKDYYKGNLQNDIAALTLRSKVDFSNNPNFPHISPVCLPNALSDFTNQACTVTGWGKDAFGNHGKFQHVLKEVSVPVVDRHQCQENLRRTRLGADFDLQDGMLCAGGEQDKDACKGDGGSPLVCRDTVSGSYHLAGLVSWGIGCGQSRVPGVYVNISHYLQWISDISHSGTYA</sequence>
<dbReference type="GO" id="GO:0004252">
    <property type="term" value="F:serine-type endopeptidase activity"/>
    <property type="evidence" value="ECO:0007669"/>
    <property type="project" value="InterPro"/>
</dbReference>
<evidence type="ECO:0000256" key="5">
    <source>
        <dbReference type="SAM" id="SignalP"/>
    </source>
</evidence>
<dbReference type="PROSITE" id="PS50240">
    <property type="entry name" value="TRYPSIN_DOM"/>
    <property type="match status" value="1"/>
</dbReference>
<comment type="caution">
    <text evidence="7">The sequence shown here is derived from an EMBL/GenBank/DDBJ whole genome shotgun (WGS) entry which is preliminary data.</text>
</comment>
<dbReference type="GO" id="GO:0005576">
    <property type="term" value="C:extracellular region"/>
    <property type="evidence" value="ECO:0007669"/>
    <property type="project" value="UniProtKB-SubCell"/>
</dbReference>
<feature type="region of interest" description="Disordered" evidence="4">
    <location>
        <begin position="28"/>
        <end position="48"/>
    </location>
</feature>
<feature type="compositionally biased region" description="Polar residues" evidence="4">
    <location>
        <begin position="34"/>
        <end position="43"/>
    </location>
</feature>
<comment type="subcellular location">
    <subcellularLocation>
        <location evidence="1">Secreted</location>
    </subcellularLocation>
</comment>
<dbReference type="SUPFAM" id="SSF50494">
    <property type="entry name" value="Trypsin-like serine proteases"/>
    <property type="match status" value="1"/>
</dbReference>
<evidence type="ECO:0000256" key="2">
    <source>
        <dbReference type="ARBA" id="ARBA00022525"/>
    </source>
</evidence>
<dbReference type="Gene3D" id="2.40.10.10">
    <property type="entry name" value="Trypsin-like serine proteases"/>
    <property type="match status" value="2"/>
</dbReference>
<evidence type="ECO:0000256" key="4">
    <source>
        <dbReference type="SAM" id="MobiDB-lite"/>
    </source>
</evidence>
<keyword evidence="2" id="KW-0964">Secreted</keyword>
<dbReference type="SMART" id="SM00020">
    <property type="entry name" value="Tryp_SPc"/>
    <property type="match status" value="1"/>
</dbReference>
<dbReference type="Proteomes" id="UP001497623">
    <property type="component" value="Unassembled WGS sequence"/>
</dbReference>
<accession>A0AAV2R190</accession>
<dbReference type="EMBL" id="CAXKWB010012941">
    <property type="protein sequence ID" value="CAL4106036.1"/>
    <property type="molecule type" value="Genomic_DNA"/>
</dbReference>
<keyword evidence="8" id="KW-1185">Reference proteome</keyword>
<evidence type="ECO:0000256" key="1">
    <source>
        <dbReference type="ARBA" id="ARBA00004613"/>
    </source>
</evidence>
<protein>
    <recommendedName>
        <fullName evidence="6">Peptidase S1 domain-containing protein</fullName>
    </recommendedName>
</protein>
<dbReference type="AlphaFoldDB" id="A0AAV2R190"/>
<dbReference type="InterPro" id="IPR001254">
    <property type="entry name" value="Trypsin_dom"/>
</dbReference>
<name>A0AAV2R190_MEGNR</name>
<dbReference type="InterPro" id="IPR009003">
    <property type="entry name" value="Peptidase_S1_PA"/>
</dbReference>
<dbReference type="InterPro" id="IPR043504">
    <property type="entry name" value="Peptidase_S1_PA_chymotrypsin"/>
</dbReference>
<feature type="domain" description="Peptidase S1" evidence="6">
    <location>
        <begin position="475"/>
        <end position="734"/>
    </location>
</feature>
<feature type="region of interest" description="Disordered" evidence="4">
    <location>
        <begin position="97"/>
        <end position="146"/>
    </location>
</feature>
<dbReference type="PANTHER" id="PTHR24258:SF142">
    <property type="entry name" value="PEPTIDASE S1 DOMAIN-CONTAINING PROTEIN"/>
    <property type="match status" value="1"/>
</dbReference>
<reference evidence="7 8" key="1">
    <citation type="submission" date="2024-05" db="EMBL/GenBank/DDBJ databases">
        <authorList>
            <person name="Wallberg A."/>
        </authorList>
    </citation>
    <scope>NUCLEOTIDE SEQUENCE [LARGE SCALE GENOMIC DNA]</scope>
</reference>